<dbReference type="GeneID" id="81387357"/>
<protein>
    <submittedName>
        <fullName evidence="2">Uncharacterized protein</fullName>
    </submittedName>
</protein>
<keyword evidence="3" id="KW-1185">Reference proteome</keyword>
<dbReference type="AlphaFoldDB" id="A0A9W9NN58"/>
<feature type="compositionally biased region" description="Low complexity" evidence="1">
    <location>
        <begin position="272"/>
        <end position="286"/>
    </location>
</feature>
<evidence type="ECO:0000313" key="3">
    <source>
        <dbReference type="Proteomes" id="UP001147733"/>
    </source>
</evidence>
<dbReference type="Proteomes" id="UP001147733">
    <property type="component" value="Unassembled WGS sequence"/>
</dbReference>
<dbReference type="EMBL" id="JAPQKT010000008">
    <property type="protein sequence ID" value="KAJ5223032.1"/>
    <property type="molecule type" value="Genomic_DNA"/>
</dbReference>
<reference evidence="2" key="2">
    <citation type="journal article" date="2023" name="IMA Fungus">
        <title>Comparative genomic study of the Penicillium genus elucidates a diverse pangenome and 15 lateral gene transfer events.</title>
        <authorList>
            <person name="Petersen C."/>
            <person name="Sorensen T."/>
            <person name="Nielsen M.R."/>
            <person name="Sondergaard T.E."/>
            <person name="Sorensen J.L."/>
            <person name="Fitzpatrick D.A."/>
            <person name="Frisvad J.C."/>
            <person name="Nielsen K.L."/>
        </authorList>
    </citation>
    <scope>NUCLEOTIDE SEQUENCE</scope>
    <source>
        <strain evidence="2">IBT 23319</strain>
    </source>
</reference>
<reference evidence="2" key="1">
    <citation type="submission" date="2022-11" db="EMBL/GenBank/DDBJ databases">
        <authorList>
            <person name="Petersen C."/>
        </authorList>
    </citation>
    <scope>NUCLEOTIDE SEQUENCE</scope>
    <source>
        <strain evidence="2">IBT 23319</strain>
    </source>
</reference>
<comment type="caution">
    <text evidence="2">The sequence shown here is derived from an EMBL/GenBank/DDBJ whole genome shotgun (WGS) entry which is preliminary data.</text>
</comment>
<evidence type="ECO:0000256" key="1">
    <source>
        <dbReference type="SAM" id="MobiDB-lite"/>
    </source>
</evidence>
<dbReference type="RefSeq" id="XP_056497955.1">
    <property type="nucleotide sequence ID" value="XM_056648190.1"/>
</dbReference>
<feature type="compositionally biased region" description="Polar residues" evidence="1">
    <location>
        <begin position="213"/>
        <end position="256"/>
    </location>
</feature>
<name>A0A9W9NN58_PENCI</name>
<sequence length="461" mass="51084">MPHSSLSMGSGSPAEISSFASRDSKDVKCIAVSPKPIHSSSGISSEIFGKGITNSETEYHHIKNIEESGPADTDGILSKPGPAINMSWCCQGPPFASKSSNTSSLETSFGMVGTPNEDISINNDLLFPSTSNTGIYTKLSPEESQNLPLHGNDLLWSHRQLNGVDLWRQQYGETSSWDSDYFYNWQSPDLNVLSSDIPPIPCAPQPYIPPPLSANNTPTYIPHSNPQPSTLPSQKIQNTSPGGMNWSYQNENQQTHKYNHYPHPHPHHHHQIQQPSTSPSTLTNSPFTHQPRSQTRPTVTDTSTGTPSSQQSLSSPDSSNRANIRLGDSRNKFLVDCKRRGLSYRAIKHLGGFKEAESTLRGRFRTLTKTKEQRVRKPKWSDTDIKLLCEAVARFTGNSLTCLAHEPLLNISQVQHLQAPSQPPKVPWKKVSQYIWGHGGSYQFGNATCKKKWCEIHGIKL</sequence>
<dbReference type="OrthoDB" id="3439209at2759"/>
<feature type="compositionally biased region" description="Polar residues" evidence="1">
    <location>
        <begin position="287"/>
        <end position="299"/>
    </location>
</feature>
<accession>A0A9W9NN58</accession>
<feature type="compositionally biased region" description="Basic residues" evidence="1">
    <location>
        <begin position="257"/>
        <end position="271"/>
    </location>
</feature>
<feature type="region of interest" description="Disordered" evidence="1">
    <location>
        <begin position="204"/>
        <end position="325"/>
    </location>
</feature>
<evidence type="ECO:0000313" key="2">
    <source>
        <dbReference type="EMBL" id="KAJ5223032.1"/>
    </source>
</evidence>
<proteinExistence type="predicted"/>
<gene>
    <name evidence="2" type="ORF">N7469_009272</name>
</gene>
<organism evidence="2 3">
    <name type="scientific">Penicillium citrinum</name>
    <dbReference type="NCBI Taxonomy" id="5077"/>
    <lineage>
        <taxon>Eukaryota</taxon>
        <taxon>Fungi</taxon>
        <taxon>Dikarya</taxon>
        <taxon>Ascomycota</taxon>
        <taxon>Pezizomycotina</taxon>
        <taxon>Eurotiomycetes</taxon>
        <taxon>Eurotiomycetidae</taxon>
        <taxon>Eurotiales</taxon>
        <taxon>Aspergillaceae</taxon>
        <taxon>Penicillium</taxon>
    </lineage>
</organism>
<feature type="compositionally biased region" description="Low complexity" evidence="1">
    <location>
        <begin position="300"/>
        <end position="319"/>
    </location>
</feature>